<feature type="compositionally biased region" description="Basic and acidic residues" evidence="1">
    <location>
        <begin position="77"/>
        <end position="101"/>
    </location>
</feature>
<evidence type="ECO:0000256" key="1">
    <source>
        <dbReference type="SAM" id="MobiDB-lite"/>
    </source>
</evidence>
<feature type="compositionally biased region" description="Basic residues" evidence="1">
    <location>
        <begin position="11"/>
        <end position="21"/>
    </location>
</feature>
<dbReference type="InParanoid" id="E9DT63"/>
<feature type="region of interest" description="Disordered" evidence="1">
    <location>
        <begin position="136"/>
        <end position="206"/>
    </location>
</feature>
<reference evidence="2 3" key="1">
    <citation type="journal article" date="2011" name="PLoS Genet.">
        <title>Genome sequencing and comparative transcriptomics of the model entomopathogenic fungi Metarhizium anisopliae and M. acridum.</title>
        <authorList>
            <person name="Gao Q."/>
            <person name="Jin K."/>
            <person name="Ying S.H."/>
            <person name="Zhang Y."/>
            <person name="Xiao G."/>
            <person name="Shang Y."/>
            <person name="Duan Z."/>
            <person name="Hu X."/>
            <person name="Xie X.Q."/>
            <person name="Zhou G."/>
            <person name="Peng G."/>
            <person name="Luo Z."/>
            <person name="Huang W."/>
            <person name="Wang B."/>
            <person name="Fang W."/>
            <person name="Wang S."/>
            <person name="Zhong Y."/>
            <person name="Ma L.J."/>
            <person name="St Leger R.J."/>
            <person name="Zhao G.P."/>
            <person name="Pei Y."/>
            <person name="Feng M.G."/>
            <person name="Xia Y."/>
            <person name="Wang C."/>
        </authorList>
    </citation>
    <scope>NUCLEOTIDE SEQUENCE [LARGE SCALE GENOMIC DNA]</scope>
    <source>
        <strain evidence="2 3">CQMa 102</strain>
    </source>
</reference>
<gene>
    <name evidence="2" type="ORF">MAC_00945</name>
</gene>
<feature type="region of interest" description="Disordered" evidence="1">
    <location>
        <begin position="70"/>
        <end position="101"/>
    </location>
</feature>
<proteinExistence type="predicted"/>
<feature type="compositionally biased region" description="Basic and acidic residues" evidence="1">
    <location>
        <begin position="144"/>
        <end position="157"/>
    </location>
</feature>
<keyword evidence="3" id="KW-1185">Reference proteome</keyword>
<evidence type="ECO:0000313" key="3">
    <source>
        <dbReference type="Proteomes" id="UP000002499"/>
    </source>
</evidence>
<dbReference type="HOGENOM" id="CLU_927745_0_0_1"/>
<evidence type="ECO:0000313" key="2">
    <source>
        <dbReference type="EMBL" id="EFY93162.1"/>
    </source>
</evidence>
<name>E9DT63_METAQ</name>
<accession>E9DT63</accession>
<organism evidence="3">
    <name type="scientific">Metarhizium acridum (strain CQMa 102)</name>
    <dbReference type="NCBI Taxonomy" id="655827"/>
    <lineage>
        <taxon>Eukaryota</taxon>
        <taxon>Fungi</taxon>
        <taxon>Dikarya</taxon>
        <taxon>Ascomycota</taxon>
        <taxon>Pezizomycotina</taxon>
        <taxon>Sordariomycetes</taxon>
        <taxon>Hypocreomycetidae</taxon>
        <taxon>Hypocreales</taxon>
        <taxon>Clavicipitaceae</taxon>
        <taxon>Metarhizium</taxon>
    </lineage>
</organism>
<dbReference type="EMBL" id="GL698472">
    <property type="protein sequence ID" value="EFY93162.1"/>
    <property type="molecule type" value="Genomic_DNA"/>
</dbReference>
<protein>
    <submittedName>
        <fullName evidence="2">Uncharacterized protein</fullName>
    </submittedName>
</protein>
<sequence>MSALDDVPSQHRSKKRKRKRPPTSLHKGAMQHVHQANGPEILPALDVMALVAHDARHLAQLVEIQAGQLGHDAQQQHGREVRARQGDGAHKGPEANHEKLDRVDVKGAEADLVGHAVVHGVYGAVKEARVHQPVDVVEQDLEDEQRRKHLDDEAARRREPRHGYAPAVVRGQRSQARDVDDKRGRQVHHGPGHKLSYSRPRRRMADVTVQRVRERDETLHREAGVRLPQSGRAAVPERDQRSDHGTGLAGITEIEHGEGDELDGRFHGNGSRCCSRGGSGRETPRCKVTLVRRLSAQAQV</sequence>
<dbReference type="AlphaFoldDB" id="E9DT63"/>
<feature type="compositionally biased region" description="Basic and acidic residues" evidence="1">
    <location>
        <begin position="175"/>
        <end position="184"/>
    </location>
</feature>
<feature type="region of interest" description="Disordered" evidence="1">
    <location>
        <begin position="1"/>
        <end position="32"/>
    </location>
</feature>
<dbReference type="Proteomes" id="UP000002499">
    <property type="component" value="Unassembled WGS sequence"/>
</dbReference>